<organism evidence="3 4">
    <name type="scientific">Oryza rufipogon</name>
    <name type="common">Brownbeard rice</name>
    <name type="synonym">Asian wild rice</name>
    <dbReference type="NCBI Taxonomy" id="4529"/>
    <lineage>
        <taxon>Eukaryota</taxon>
        <taxon>Viridiplantae</taxon>
        <taxon>Streptophyta</taxon>
        <taxon>Embryophyta</taxon>
        <taxon>Tracheophyta</taxon>
        <taxon>Spermatophyta</taxon>
        <taxon>Magnoliopsida</taxon>
        <taxon>Liliopsida</taxon>
        <taxon>Poales</taxon>
        <taxon>Poaceae</taxon>
        <taxon>BOP clade</taxon>
        <taxon>Oryzoideae</taxon>
        <taxon>Oryzeae</taxon>
        <taxon>Oryzinae</taxon>
        <taxon>Oryza</taxon>
    </lineage>
</organism>
<reference evidence="3" key="2">
    <citation type="submission" date="2015-06" db="UniProtKB">
        <authorList>
            <consortium name="EnsemblPlants"/>
        </authorList>
    </citation>
    <scope>IDENTIFICATION</scope>
</reference>
<dbReference type="eggNOG" id="ENOG502R5Q1">
    <property type="taxonomic scope" value="Eukaryota"/>
</dbReference>
<reference evidence="4" key="1">
    <citation type="submission" date="2013-06" db="EMBL/GenBank/DDBJ databases">
        <authorList>
            <person name="Zhao Q."/>
        </authorList>
    </citation>
    <scope>NUCLEOTIDE SEQUENCE</scope>
    <source>
        <strain evidence="4">cv. W1943</strain>
    </source>
</reference>
<keyword evidence="4" id="KW-1185">Reference proteome</keyword>
<dbReference type="STRING" id="4529.A0A0E0PQB3"/>
<evidence type="ECO:0000313" key="3">
    <source>
        <dbReference type="EnsemblPlants" id="ORUFI05G25190.1"/>
    </source>
</evidence>
<feature type="chain" id="PRO_5002370323" evidence="2">
    <location>
        <begin position="25"/>
        <end position="173"/>
    </location>
</feature>
<proteinExistence type="predicted"/>
<sequence length="173" mass="18434">MVSSKIHCAMAALLLAILLPVSHASGRYVAPAPAPVPVPPPPRTSPPSRIQPVVVVQGTIYCKSCNLSGYNRYMDATATDKNGYFLVMVYRLDVFRRSRCRVYLGSSPSPLCAAPFIPSNKWLGLTLERERVASLPKGVRGVYRPKSTLMFGPGTGGKCPAAAAADAAGVPMM</sequence>
<evidence type="ECO:0000313" key="4">
    <source>
        <dbReference type="Proteomes" id="UP000008022"/>
    </source>
</evidence>
<dbReference type="Pfam" id="PF01190">
    <property type="entry name" value="Pollen_Ole_e_1"/>
    <property type="match status" value="1"/>
</dbReference>
<feature type="signal peptide" evidence="2">
    <location>
        <begin position="1"/>
        <end position="24"/>
    </location>
</feature>
<dbReference type="AlphaFoldDB" id="A0A0E0PQB3"/>
<keyword evidence="1 2" id="KW-0732">Signal</keyword>
<name>A0A0E0PQB3_ORYRU</name>
<dbReference type="PANTHER" id="PTHR33470">
    <property type="entry name" value="OS01G0164075 PROTEIN"/>
    <property type="match status" value="1"/>
</dbReference>
<dbReference type="Gramene" id="ORUFI05G25190.1">
    <property type="protein sequence ID" value="ORUFI05G25190.1"/>
    <property type="gene ID" value="ORUFI05G25190"/>
</dbReference>
<evidence type="ECO:0000256" key="1">
    <source>
        <dbReference type="ARBA" id="ARBA00022729"/>
    </source>
</evidence>
<dbReference type="EnsemblPlants" id="ORUFI05G25190.1">
    <property type="protein sequence ID" value="ORUFI05G25190.1"/>
    <property type="gene ID" value="ORUFI05G25190"/>
</dbReference>
<evidence type="ECO:0000256" key="2">
    <source>
        <dbReference type="SAM" id="SignalP"/>
    </source>
</evidence>
<dbReference type="OMA" id="NGYFIVM"/>
<protein>
    <submittedName>
        <fullName evidence="3">Uncharacterized protein</fullName>
    </submittedName>
</protein>
<dbReference type="PANTHER" id="PTHR33470:SF8">
    <property type="entry name" value="OS05G0531200 PROTEIN"/>
    <property type="match status" value="1"/>
</dbReference>
<accession>A0A0E0PQB3</accession>
<dbReference type="HOGENOM" id="CLU_1450124_0_0_1"/>
<dbReference type="Proteomes" id="UP000008022">
    <property type="component" value="Unassembled WGS sequence"/>
</dbReference>
<dbReference type="GO" id="GO:0071944">
    <property type="term" value="C:cell periphery"/>
    <property type="evidence" value="ECO:0007669"/>
    <property type="project" value="TreeGrafter"/>
</dbReference>